<name>A0AAD9Z176_9LECA</name>
<dbReference type="Proteomes" id="UP001276659">
    <property type="component" value="Unassembled WGS sequence"/>
</dbReference>
<protein>
    <recommendedName>
        <fullName evidence="1">Heterokaryon incompatibility domain-containing protein</fullName>
    </recommendedName>
</protein>
<evidence type="ECO:0000313" key="3">
    <source>
        <dbReference type="Proteomes" id="UP001276659"/>
    </source>
</evidence>
<dbReference type="EMBL" id="JASNWA010000009">
    <property type="protein sequence ID" value="KAK3169654.1"/>
    <property type="molecule type" value="Genomic_DNA"/>
</dbReference>
<dbReference type="InterPro" id="IPR052895">
    <property type="entry name" value="HetReg/Transcr_Mod"/>
</dbReference>
<proteinExistence type="predicted"/>
<dbReference type="PANTHER" id="PTHR24148:SF64">
    <property type="entry name" value="HETEROKARYON INCOMPATIBILITY DOMAIN-CONTAINING PROTEIN"/>
    <property type="match status" value="1"/>
</dbReference>
<keyword evidence="3" id="KW-1185">Reference proteome</keyword>
<evidence type="ECO:0000259" key="1">
    <source>
        <dbReference type="Pfam" id="PF06985"/>
    </source>
</evidence>
<dbReference type="Pfam" id="PF06985">
    <property type="entry name" value="HET"/>
    <property type="match status" value="1"/>
</dbReference>
<accession>A0AAD9Z176</accession>
<dbReference type="InterPro" id="IPR010730">
    <property type="entry name" value="HET"/>
</dbReference>
<dbReference type="PANTHER" id="PTHR24148">
    <property type="entry name" value="ANKYRIN REPEAT DOMAIN-CONTAINING PROTEIN 39 HOMOLOG-RELATED"/>
    <property type="match status" value="1"/>
</dbReference>
<sequence>MNSFNASFRYGSRLANRQIRLLHVKSGPHPDSIEIELSSSSLDSETQYCALSYVWRDANATKEVLWDGQLIRIREGLFGALGQHLATEPEQLLWADALCINQQDDEEKTAQVKMMGQIYRAAVTTVVWLGSECEGDARAVRLLVEVWQKFPTE</sequence>
<dbReference type="AlphaFoldDB" id="A0AAD9Z176"/>
<gene>
    <name evidence="2" type="ORF">OEA41_009038</name>
</gene>
<organism evidence="2 3">
    <name type="scientific">Lepraria neglecta</name>
    <dbReference type="NCBI Taxonomy" id="209136"/>
    <lineage>
        <taxon>Eukaryota</taxon>
        <taxon>Fungi</taxon>
        <taxon>Dikarya</taxon>
        <taxon>Ascomycota</taxon>
        <taxon>Pezizomycotina</taxon>
        <taxon>Lecanoromycetes</taxon>
        <taxon>OSLEUM clade</taxon>
        <taxon>Lecanoromycetidae</taxon>
        <taxon>Lecanorales</taxon>
        <taxon>Lecanorineae</taxon>
        <taxon>Stereocaulaceae</taxon>
        <taxon>Lepraria</taxon>
    </lineage>
</organism>
<evidence type="ECO:0000313" key="2">
    <source>
        <dbReference type="EMBL" id="KAK3169654.1"/>
    </source>
</evidence>
<feature type="domain" description="Heterokaryon incompatibility" evidence="1">
    <location>
        <begin position="48"/>
        <end position="141"/>
    </location>
</feature>
<comment type="caution">
    <text evidence="2">The sequence shown here is derived from an EMBL/GenBank/DDBJ whole genome shotgun (WGS) entry which is preliminary data.</text>
</comment>
<reference evidence="2" key="1">
    <citation type="submission" date="2022-11" db="EMBL/GenBank/DDBJ databases">
        <title>Chromosomal genome sequence assembly and mating type (MAT) locus characterization of the leprose asexual lichenized fungus Lepraria neglecta (Nyl.) Erichsen.</title>
        <authorList>
            <person name="Allen J.L."/>
            <person name="Pfeffer B."/>
        </authorList>
    </citation>
    <scope>NUCLEOTIDE SEQUENCE</scope>
    <source>
        <strain evidence="2">Allen 5258</strain>
    </source>
</reference>